<gene>
    <name evidence="1" type="ORF">ERUC_LOCUS29407</name>
</gene>
<protein>
    <submittedName>
        <fullName evidence="1">Uncharacterized protein</fullName>
    </submittedName>
</protein>
<dbReference type="PANTHER" id="PTHR36373:SF3">
    <property type="entry name" value="DUF3741 DOMAIN-CONTAINING PROTEIN"/>
    <property type="match status" value="1"/>
</dbReference>
<evidence type="ECO:0000313" key="2">
    <source>
        <dbReference type="Proteomes" id="UP001642260"/>
    </source>
</evidence>
<organism evidence="1 2">
    <name type="scientific">Eruca vesicaria subsp. sativa</name>
    <name type="common">Garden rocket</name>
    <name type="synonym">Eruca sativa</name>
    <dbReference type="NCBI Taxonomy" id="29727"/>
    <lineage>
        <taxon>Eukaryota</taxon>
        <taxon>Viridiplantae</taxon>
        <taxon>Streptophyta</taxon>
        <taxon>Embryophyta</taxon>
        <taxon>Tracheophyta</taxon>
        <taxon>Spermatophyta</taxon>
        <taxon>Magnoliopsida</taxon>
        <taxon>eudicotyledons</taxon>
        <taxon>Gunneridae</taxon>
        <taxon>Pentapetalae</taxon>
        <taxon>rosids</taxon>
        <taxon>malvids</taxon>
        <taxon>Brassicales</taxon>
        <taxon>Brassicaceae</taxon>
        <taxon>Brassiceae</taxon>
        <taxon>Eruca</taxon>
    </lineage>
</organism>
<name>A0ABC8KYB3_ERUVS</name>
<comment type="caution">
    <text evidence="1">The sequence shown here is derived from an EMBL/GenBank/DDBJ whole genome shotgun (WGS) entry which is preliminary data.</text>
</comment>
<dbReference type="AlphaFoldDB" id="A0ABC8KYB3"/>
<accession>A0ABC8KYB3</accession>
<reference evidence="1 2" key="1">
    <citation type="submission" date="2022-03" db="EMBL/GenBank/DDBJ databases">
        <authorList>
            <person name="Macdonald S."/>
            <person name="Ahmed S."/>
            <person name="Newling K."/>
        </authorList>
    </citation>
    <scope>NUCLEOTIDE SEQUENCE [LARGE SCALE GENOMIC DNA]</scope>
</reference>
<dbReference type="Proteomes" id="UP001642260">
    <property type="component" value="Unassembled WGS sequence"/>
</dbReference>
<evidence type="ECO:0000313" key="1">
    <source>
        <dbReference type="EMBL" id="CAH8363651.1"/>
    </source>
</evidence>
<dbReference type="PANTHER" id="PTHR36373">
    <property type="entry name" value="EXPRESSED PROTEIN"/>
    <property type="match status" value="1"/>
</dbReference>
<sequence length="159" mass="18941">MEPAQIDQKRIDSRFVEDVFYEHLRAPKYFDFLTPNHLDFVDDAWFCKLGINLLPHLCISLMLKHQDLLQRRIKGGGDMKTATRVTEREDTTGKIEVNETHHHHQPYSVHEMELKKERKPLLEKKGMVEELAKRKEKEGMVEEVVKRKEEKRMVEEFIT</sequence>
<proteinExistence type="predicted"/>
<dbReference type="EMBL" id="CAKOAT010368487">
    <property type="protein sequence ID" value="CAH8363651.1"/>
    <property type="molecule type" value="Genomic_DNA"/>
</dbReference>
<keyword evidence="2" id="KW-1185">Reference proteome</keyword>